<sequence>MSFEVSVAGNGGEEKIVLKESFTGTQAEIYAFGALLNSFCLQRSDKTINVMYAYKSVEDAKKNLTPLFQGAKLSPFVCRMRDGKYTFENEKYHIEKYYLKQDAIHGLIFDKHYKIKEKGATETYAFVTLAYEYRLEDKGYPFVYNTEVTYRLQSSNHLSVTTVVTNETSRDIPLSDGWHPYFHLGNTINDLELQFRSIYKVVFDDRLLPTGNYEPYTRFNTPQLLGDTQLDNCFVLSNDFSRPACILRDEKAGLQLSIIPEPSYPYLQIYTPDNRRGIAVENLSSPPDAFNNAINLIILKPGESASFTTAYQLQWIG</sequence>
<dbReference type="InterPro" id="IPR008183">
    <property type="entry name" value="Aldose_1/G6P_1-epimerase"/>
</dbReference>
<dbReference type="Proteomes" id="UP000305848">
    <property type="component" value="Unassembled WGS sequence"/>
</dbReference>
<dbReference type="GO" id="GO:0033499">
    <property type="term" value="P:galactose catabolic process via UDP-galactose, Leloir pathway"/>
    <property type="evidence" value="ECO:0007669"/>
    <property type="project" value="TreeGrafter"/>
</dbReference>
<dbReference type="Pfam" id="PF01263">
    <property type="entry name" value="Aldose_epim"/>
    <property type="match status" value="1"/>
</dbReference>
<dbReference type="OrthoDB" id="9808779at2"/>
<gene>
    <name evidence="4" type="ORF">FC093_08130</name>
</gene>
<evidence type="ECO:0000256" key="3">
    <source>
        <dbReference type="ARBA" id="ARBA00022837"/>
    </source>
</evidence>
<evidence type="ECO:0000256" key="2">
    <source>
        <dbReference type="ARBA" id="ARBA00011245"/>
    </source>
</evidence>
<dbReference type="PANTHER" id="PTHR10091:SF0">
    <property type="entry name" value="GALACTOSE MUTAROTASE"/>
    <property type="match status" value="1"/>
</dbReference>
<keyword evidence="3" id="KW-0106">Calcium</keyword>
<dbReference type="AlphaFoldDB" id="A0A4U3L6M5"/>
<dbReference type="EMBL" id="SZQL01000005">
    <property type="protein sequence ID" value="TKK69277.1"/>
    <property type="molecule type" value="Genomic_DNA"/>
</dbReference>
<evidence type="ECO:0000313" key="5">
    <source>
        <dbReference type="Proteomes" id="UP000305848"/>
    </source>
</evidence>
<evidence type="ECO:0000313" key="4">
    <source>
        <dbReference type="EMBL" id="TKK69277.1"/>
    </source>
</evidence>
<dbReference type="SUPFAM" id="SSF74650">
    <property type="entry name" value="Galactose mutarotase-like"/>
    <property type="match status" value="1"/>
</dbReference>
<evidence type="ECO:0000256" key="1">
    <source>
        <dbReference type="ARBA" id="ARBA00001913"/>
    </source>
</evidence>
<dbReference type="InterPro" id="IPR014718">
    <property type="entry name" value="GH-type_carb-bd"/>
</dbReference>
<dbReference type="RefSeq" id="WP_137261272.1">
    <property type="nucleotide sequence ID" value="NZ_SZQL01000005.1"/>
</dbReference>
<dbReference type="InterPro" id="IPR011013">
    <property type="entry name" value="Gal_mutarotase_sf_dom"/>
</dbReference>
<dbReference type="PANTHER" id="PTHR10091">
    <property type="entry name" value="ALDOSE-1-EPIMERASE"/>
    <property type="match status" value="1"/>
</dbReference>
<dbReference type="GO" id="GO:0030246">
    <property type="term" value="F:carbohydrate binding"/>
    <property type="evidence" value="ECO:0007669"/>
    <property type="project" value="InterPro"/>
</dbReference>
<keyword evidence="5" id="KW-1185">Reference proteome</keyword>
<comment type="cofactor">
    <cofactor evidence="1">
        <name>Ca(2+)</name>
        <dbReference type="ChEBI" id="CHEBI:29108"/>
    </cofactor>
</comment>
<reference evidence="4 5" key="1">
    <citation type="submission" date="2019-05" db="EMBL/GenBank/DDBJ databases">
        <title>Panacibacter sp. strain 17mud1-8 Genome sequencing and assembly.</title>
        <authorList>
            <person name="Chhetri G."/>
        </authorList>
    </citation>
    <scope>NUCLEOTIDE SEQUENCE [LARGE SCALE GENOMIC DNA]</scope>
    <source>
        <strain evidence="4 5">17mud1-8</strain>
    </source>
</reference>
<name>A0A4U3L6M5_9BACT</name>
<dbReference type="Gene3D" id="2.70.98.10">
    <property type="match status" value="1"/>
</dbReference>
<dbReference type="GO" id="GO:0004034">
    <property type="term" value="F:aldose 1-epimerase activity"/>
    <property type="evidence" value="ECO:0007669"/>
    <property type="project" value="TreeGrafter"/>
</dbReference>
<organism evidence="4 5">
    <name type="scientific">Ilyomonas limi</name>
    <dbReference type="NCBI Taxonomy" id="2575867"/>
    <lineage>
        <taxon>Bacteria</taxon>
        <taxon>Pseudomonadati</taxon>
        <taxon>Bacteroidota</taxon>
        <taxon>Chitinophagia</taxon>
        <taxon>Chitinophagales</taxon>
        <taxon>Chitinophagaceae</taxon>
        <taxon>Ilyomonas</taxon>
    </lineage>
</organism>
<protein>
    <submittedName>
        <fullName evidence="4">Aldose 1-epimerase</fullName>
    </submittedName>
</protein>
<proteinExistence type="predicted"/>
<comment type="caution">
    <text evidence="4">The sequence shown here is derived from an EMBL/GenBank/DDBJ whole genome shotgun (WGS) entry which is preliminary data.</text>
</comment>
<dbReference type="GO" id="GO:0006006">
    <property type="term" value="P:glucose metabolic process"/>
    <property type="evidence" value="ECO:0007669"/>
    <property type="project" value="TreeGrafter"/>
</dbReference>
<accession>A0A4U3L6M5</accession>
<dbReference type="CDD" id="cd01081">
    <property type="entry name" value="Aldose_epim"/>
    <property type="match status" value="1"/>
</dbReference>
<comment type="subunit">
    <text evidence="2">Monomer.</text>
</comment>